<feature type="binding site" evidence="6">
    <location>
        <position position="150"/>
    </location>
    <ligand>
        <name>FMN</name>
        <dbReference type="ChEBI" id="CHEBI:58210"/>
    </ligand>
</feature>
<evidence type="ECO:0000256" key="3">
    <source>
        <dbReference type="ARBA" id="ARBA00023002"/>
    </source>
</evidence>
<sequence length="434" mass="48255">MTNKIHFGWFSQCAGPIGFDSPNATEGADWREPEMYQKMAQICENGKFDFALFADHLGISVDSGNRIDTHVEQGVTVCHDSTVLAATVAAHTKHLGVGTTMSTSLTLPYQLARQISSLDHLTKGRVAWNIVTSYSKGAFDNFGYDSVPEHDARYDQADEFMDLCCQLWGSWEKDAVVMDKASGLFADPDKVKPIHFKGNYYKSAGPLNMVPPAAGRPVMIQAGSSNRGMEFASRWADAVIVAKQTVEDMKKYYDSLKEMARKYGRKPEEVKVLFIIKPIFAATEELAAQKAAEPVSDNELHRAITQLSHRMNFDLSKLELDEPVPVMNEKGITGGQTTLSRHQTAGHRPTLREIATREVVGNNLNITGTPEQVADQLQQIMETIGGDGFVLRVNPHEHGYMQEFVDTVVPVLQQRGAIRQQYTGDTLRDNLLEF</sequence>
<dbReference type="NCBIfam" id="TIGR03860">
    <property type="entry name" value="FMN_nitrolo"/>
    <property type="match status" value="1"/>
</dbReference>
<reference evidence="8 9" key="1">
    <citation type="submission" date="2019-03" db="EMBL/GenBank/DDBJ databases">
        <title>This is whole genome sequence of Paenibacillus sp MS74 strain.</title>
        <authorList>
            <person name="Trinh H.N."/>
        </authorList>
    </citation>
    <scope>NUCLEOTIDE SEQUENCE [LARGE SCALE GENOMIC DNA]</scope>
    <source>
        <strain evidence="8 9">MS74</strain>
    </source>
</reference>
<dbReference type="PIRSF" id="PIRSF000337">
    <property type="entry name" value="NTA_MOA"/>
    <property type="match status" value="1"/>
</dbReference>
<dbReference type="InterPro" id="IPR011251">
    <property type="entry name" value="Luciferase-like_dom"/>
</dbReference>
<dbReference type="PANTHER" id="PTHR30011">
    <property type="entry name" value="ALKANESULFONATE MONOOXYGENASE-RELATED"/>
    <property type="match status" value="1"/>
</dbReference>
<keyword evidence="3" id="KW-0560">Oxidoreductase</keyword>
<dbReference type="Gene3D" id="3.20.20.30">
    <property type="entry name" value="Luciferase-like domain"/>
    <property type="match status" value="1"/>
</dbReference>
<feature type="binding site" evidence="6">
    <location>
        <position position="100"/>
    </location>
    <ligand>
        <name>FMN</name>
        <dbReference type="ChEBI" id="CHEBI:58210"/>
    </ligand>
</feature>
<name>A0A4R5KI94_9BACL</name>
<dbReference type="InterPro" id="IPR016215">
    <property type="entry name" value="NTA_MOA"/>
</dbReference>
<comment type="caution">
    <text evidence="8">The sequence shown here is derived from an EMBL/GenBank/DDBJ whole genome shotgun (WGS) entry which is preliminary data.</text>
</comment>
<keyword evidence="4" id="KW-0503">Monooxygenase</keyword>
<feature type="binding site" evidence="6">
    <location>
        <position position="225"/>
    </location>
    <ligand>
        <name>FMN</name>
        <dbReference type="ChEBI" id="CHEBI:58210"/>
    </ligand>
</feature>
<gene>
    <name evidence="8" type="ORF">E1757_21860</name>
</gene>
<dbReference type="CDD" id="cd01095">
    <property type="entry name" value="Nitrilotriacetate_monoxgenase"/>
    <property type="match status" value="1"/>
</dbReference>
<evidence type="ECO:0000256" key="1">
    <source>
        <dbReference type="ARBA" id="ARBA00022630"/>
    </source>
</evidence>
<feature type="binding site" evidence="6">
    <location>
        <position position="224"/>
    </location>
    <ligand>
        <name>FMN</name>
        <dbReference type="ChEBI" id="CHEBI:58210"/>
    </ligand>
</feature>
<proteinExistence type="inferred from homology"/>
<dbReference type="AlphaFoldDB" id="A0A4R5KI94"/>
<dbReference type="InterPro" id="IPR051260">
    <property type="entry name" value="Diverse_substr_monoxygenases"/>
</dbReference>
<feature type="binding site" evidence="6">
    <location>
        <position position="55"/>
    </location>
    <ligand>
        <name>FMN</name>
        <dbReference type="ChEBI" id="CHEBI:58210"/>
    </ligand>
</feature>
<dbReference type="SUPFAM" id="SSF51679">
    <property type="entry name" value="Bacterial luciferase-like"/>
    <property type="match status" value="1"/>
</dbReference>
<dbReference type="GO" id="GO:0016705">
    <property type="term" value="F:oxidoreductase activity, acting on paired donors, with incorporation or reduction of molecular oxygen"/>
    <property type="evidence" value="ECO:0007669"/>
    <property type="project" value="InterPro"/>
</dbReference>
<dbReference type="Pfam" id="PF00296">
    <property type="entry name" value="Bac_luciferase"/>
    <property type="match status" value="1"/>
</dbReference>
<evidence type="ECO:0000256" key="5">
    <source>
        <dbReference type="ARBA" id="ARBA00033748"/>
    </source>
</evidence>
<evidence type="ECO:0000256" key="4">
    <source>
        <dbReference type="ARBA" id="ARBA00023033"/>
    </source>
</evidence>
<dbReference type="InterPro" id="IPR036661">
    <property type="entry name" value="Luciferase-like_sf"/>
</dbReference>
<evidence type="ECO:0000313" key="8">
    <source>
        <dbReference type="EMBL" id="TDF95173.1"/>
    </source>
</evidence>
<dbReference type="GO" id="GO:0004497">
    <property type="term" value="F:monooxygenase activity"/>
    <property type="evidence" value="ECO:0007669"/>
    <property type="project" value="UniProtKB-KW"/>
</dbReference>
<evidence type="ECO:0000259" key="7">
    <source>
        <dbReference type="Pfam" id="PF00296"/>
    </source>
</evidence>
<protein>
    <submittedName>
        <fullName evidence="8">LLM class flavin-dependent oxidoreductase</fullName>
    </submittedName>
</protein>
<keyword evidence="1 6" id="KW-0285">Flavoprotein</keyword>
<keyword evidence="9" id="KW-1185">Reference proteome</keyword>
<evidence type="ECO:0000313" key="9">
    <source>
        <dbReference type="Proteomes" id="UP000295636"/>
    </source>
</evidence>
<evidence type="ECO:0000256" key="6">
    <source>
        <dbReference type="PIRSR" id="PIRSR000337-1"/>
    </source>
</evidence>
<keyword evidence="2 6" id="KW-0288">FMN</keyword>
<dbReference type="PANTHER" id="PTHR30011:SF16">
    <property type="entry name" value="C2H2 FINGER DOMAIN TRANSCRIPTION FACTOR (EUROFUNG)-RELATED"/>
    <property type="match status" value="1"/>
</dbReference>
<dbReference type="OrthoDB" id="3265338at2"/>
<feature type="binding site" evidence="6">
    <location>
        <position position="154"/>
    </location>
    <ligand>
        <name>FMN</name>
        <dbReference type="ChEBI" id="CHEBI:58210"/>
    </ligand>
</feature>
<comment type="similarity">
    <text evidence="5">Belongs to the NtaA/SnaA/DszA monooxygenase family.</text>
</comment>
<accession>A0A4R5KI94</accession>
<dbReference type="Proteomes" id="UP000295636">
    <property type="component" value="Unassembled WGS sequence"/>
</dbReference>
<feature type="domain" description="Luciferase-like" evidence="7">
    <location>
        <begin position="33"/>
        <end position="386"/>
    </location>
</feature>
<organism evidence="8 9">
    <name type="scientific">Paenibacillus piri</name>
    <dbReference type="NCBI Taxonomy" id="2547395"/>
    <lineage>
        <taxon>Bacteria</taxon>
        <taxon>Bacillati</taxon>
        <taxon>Bacillota</taxon>
        <taxon>Bacilli</taxon>
        <taxon>Bacillales</taxon>
        <taxon>Paenibacillaceae</taxon>
        <taxon>Paenibacillus</taxon>
    </lineage>
</organism>
<dbReference type="EMBL" id="SMRT01000011">
    <property type="protein sequence ID" value="TDF95173.1"/>
    <property type="molecule type" value="Genomic_DNA"/>
</dbReference>
<dbReference type="RefSeq" id="WP_133232070.1">
    <property type="nucleotide sequence ID" value="NZ_SMRT01000011.1"/>
</dbReference>
<evidence type="ECO:0000256" key="2">
    <source>
        <dbReference type="ARBA" id="ARBA00022643"/>
    </source>
</evidence>